<keyword evidence="1" id="KW-0732">Signal</keyword>
<gene>
    <name evidence="2" type="ORF">PHYEVI_LOCUS421</name>
</gene>
<dbReference type="AlphaFoldDB" id="A0A9N9TER9"/>
<dbReference type="EMBL" id="OU900094">
    <property type="protein sequence ID" value="CAG9853954.1"/>
    <property type="molecule type" value="Genomic_DNA"/>
</dbReference>
<organism evidence="2 3">
    <name type="scientific">Phyllotreta striolata</name>
    <name type="common">Striped flea beetle</name>
    <name type="synonym">Crioceris striolata</name>
    <dbReference type="NCBI Taxonomy" id="444603"/>
    <lineage>
        <taxon>Eukaryota</taxon>
        <taxon>Metazoa</taxon>
        <taxon>Ecdysozoa</taxon>
        <taxon>Arthropoda</taxon>
        <taxon>Hexapoda</taxon>
        <taxon>Insecta</taxon>
        <taxon>Pterygota</taxon>
        <taxon>Neoptera</taxon>
        <taxon>Endopterygota</taxon>
        <taxon>Coleoptera</taxon>
        <taxon>Polyphaga</taxon>
        <taxon>Cucujiformia</taxon>
        <taxon>Chrysomeloidea</taxon>
        <taxon>Chrysomelidae</taxon>
        <taxon>Galerucinae</taxon>
        <taxon>Alticini</taxon>
        <taxon>Phyllotreta</taxon>
    </lineage>
</organism>
<feature type="signal peptide" evidence="1">
    <location>
        <begin position="1"/>
        <end position="20"/>
    </location>
</feature>
<protein>
    <submittedName>
        <fullName evidence="2">Uncharacterized protein</fullName>
    </submittedName>
</protein>
<proteinExistence type="predicted"/>
<name>A0A9N9TER9_PHYSR</name>
<feature type="chain" id="PRO_5040332277" evidence="1">
    <location>
        <begin position="21"/>
        <end position="181"/>
    </location>
</feature>
<sequence>MRAYSVISLFVVSVIVLAEGRRHHPYGHWRSISMHGFGTGTVNADPLDVDFMGMPVTLGGKGQGDIKGAMAIAIPAAGGLEKYFGPNGAAKDLSNDPEFYASYPKWMKHHSRYIAAENVYGIRPLDNIHHDTKGETVLIDTRSRKHGGTVTTKTKPLNPLEILKPGGAHGAMFLLPLHVVH</sequence>
<evidence type="ECO:0000313" key="3">
    <source>
        <dbReference type="Proteomes" id="UP001153712"/>
    </source>
</evidence>
<dbReference type="Proteomes" id="UP001153712">
    <property type="component" value="Chromosome 1"/>
</dbReference>
<reference evidence="2" key="1">
    <citation type="submission" date="2022-01" db="EMBL/GenBank/DDBJ databases">
        <authorList>
            <person name="King R."/>
        </authorList>
    </citation>
    <scope>NUCLEOTIDE SEQUENCE</scope>
</reference>
<evidence type="ECO:0000313" key="2">
    <source>
        <dbReference type="EMBL" id="CAG9853954.1"/>
    </source>
</evidence>
<dbReference type="OrthoDB" id="10470906at2759"/>
<evidence type="ECO:0000256" key="1">
    <source>
        <dbReference type="SAM" id="SignalP"/>
    </source>
</evidence>
<keyword evidence="3" id="KW-1185">Reference proteome</keyword>
<accession>A0A9N9TER9</accession>